<dbReference type="AlphaFoldDB" id="A0AAQ3QK78"/>
<feature type="repeat" description="PPR" evidence="2">
    <location>
        <begin position="91"/>
        <end position="125"/>
    </location>
</feature>
<evidence type="ECO:0000256" key="2">
    <source>
        <dbReference type="PROSITE-ProRule" id="PRU00708"/>
    </source>
</evidence>
<evidence type="ECO:0000313" key="4">
    <source>
        <dbReference type="EMBL" id="WOL11145.1"/>
    </source>
</evidence>
<feature type="repeat" description="PPR" evidence="2">
    <location>
        <begin position="335"/>
        <end position="369"/>
    </location>
</feature>
<dbReference type="GO" id="GO:0006396">
    <property type="term" value="P:RNA processing"/>
    <property type="evidence" value="ECO:0007669"/>
    <property type="project" value="TreeGrafter"/>
</dbReference>
<dbReference type="GO" id="GO:0005739">
    <property type="term" value="C:mitochondrion"/>
    <property type="evidence" value="ECO:0007669"/>
    <property type="project" value="TreeGrafter"/>
</dbReference>
<dbReference type="Pfam" id="PF13041">
    <property type="entry name" value="PPR_2"/>
    <property type="match status" value="2"/>
</dbReference>
<reference evidence="4 5" key="1">
    <citation type="submission" date="2023-10" db="EMBL/GenBank/DDBJ databases">
        <title>Chromosome-scale genome assembly provides insights into flower coloration mechanisms of Canna indica.</title>
        <authorList>
            <person name="Li C."/>
        </authorList>
    </citation>
    <scope>NUCLEOTIDE SEQUENCE [LARGE SCALE GENOMIC DNA]</scope>
    <source>
        <tissue evidence="4">Flower</tissue>
    </source>
</reference>
<evidence type="ECO:0000313" key="5">
    <source>
        <dbReference type="Proteomes" id="UP001327560"/>
    </source>
</evidence>
<name>A0AAQ3QK78_9LILI</name>
<evidence type="ECO:0000256" key="1">
    <source>
        <dbReference type="ARBA" id="ARBA00022737"/>
    </source>
</evidence>
<dbReference type="PROSITE" id="PS51375">
    <property type="entry name" value="PPR"/>
    <property type="match status" value="5"/>
</dbReference>
<keyword evidence="5" id="KW-1185">Reference proteome</keyword>
<dbReference type="GO" id="GO:0003729">
    <property type="term" value="F:mRNA binding"/>
    <property type="evidence" value="ECO:0007669"/>
    <property type="project" value="TreeGrafter"/>
</dbReference>
<dbReference type="Gene3D" id="1.25.40.10">
    <property type="entry name" value="Tetratricopeptide repeat domain"/>
    <property type="match status" value="3"/>
</dbReference>
<feature type="repeat" description="PPR" evidence="2">
    <location>
        <begin position="300"/>
        <end position="334"/>
    </location>
</feature>
<dbReference type="InterPro" id="IPR011990">
    <property type="entry name" value="TPR-like_helical_dom_sf"/>
</dbReference>
<dbReference type="Proteomes" id="UP001327560">
    <property type="component" value="Chromosome 6"/>
</dbReference>
<dbReference type="EMBL" id="CP136895">
    <property type="protein sequence ID" value="WOL11145.1"/>
    <property type="molecule type" value="Genomic_DNA"/>
</dbReference>
<feature type="repeat" description="PPR" evidence="2">
    <location>
        <begin position="264"/>
        <end position="298"/>
    </location>
</feature>
<protein>
    <submittedName>
        <fullName evidence="4">Pentatricopeptide repeat-containing protein</fullName>
    </submittedName>
</protein>
<keyword evidence="1" id="KW-0677">Repeat</keyword>
<dbReference type="PANTHER" id="PTHR47934">
    <property type="entry name" value="PENTATRICOPEPTIDE REPEAT-CONTAINING PROTEIN PET309, MITOCHONDRIAL"/>
    <property type="match status" value="1"/>
</dbReference>
<dbReference type="Pfam" id="PF01535">
    <property type="entry name" value="PPR"/>
    <property type="match status" value="1"/>
</dbReference>
<gene>
    <name evidence="4" type="ORF">Cni_G19906</name>
</gene>
<feature type="repeat" description="PPR" evidence="2">
    <location>
        <begin position="226"/>
        <end position="263"/>
    </location>
</feature>
<feature type="region of interest" description="Disordered" evidence="3">
    <location>
        <begin position="19"/>
        <end position="55"/>
    </location>
</feature>
<accession>A0AAQ3QK78</accession>
<dbReference type="GO" id="GO:0007005">
    <property type="term" value="P:mitochondrion organization"/>
    <property type="evidence" value="ECO:0007669"/>
    <property type="project" value="TreeGrafter"/>
</dbReference>
<dbReference type="PANTHER" id="PTHR47934:SF6">
    <property type="entry name" value="MITOCHONDRIAL GROUP I INTRON SPLICING FACTOR CCM1-RELATED"/>
    <property type="match status" value="1"/>
</dbReference>
<dbReference type="InterPro" id="IPR002885">
    <property type="entry name" value="PPR_rpt"/>
</dbReference>
<sequence>MAGPTQNTSSRCFELLRFRPTTPTASPSRSDLPWIPQPSRRRRQPPIPASSVPPSLSNASVLRAVSGVGATPRQILAVYSAAARQPGFRHDLATYKALTSALSLHRSFRAVELLLARMPRDGLRPGPALVLPLLHAYFSAGRSLDALLRACPFPLSERLLSSLVNSLLQTNDLEIAGSLLLSAAELGFPVMARHYSSLVRAHCDRDGVRSAVEFLDLLVTRGCVPDVFFYGSFIRDICRRRSGESVDAAFEVLAQMKRSGREPDVVIWNTLVHGCATAGQLDRAEKLVAEMESNSCSTTDAGTYNALISAIPDRQMIKDGILAIRGMVEKGVSPDVVTFSLLIGGLGRAGRVWECNAMLGMMLRLGISPDITCYKILLGVYRRKKMKNDVSSILDAMKNDGFSVDEETKE</sequence>
<dbReference type="InterPro" id="IPR051114">
    <property type="entry name" value="Mito_RNA_Proc_CCM1"/>
</dbReference>
<organism evidence="4 5">
    <name type="scientific">Canna indica</name>
    <name type="common">Indian-shot</name>
    <dbReference type="NCBI Taxonomy" id="4628"/>
    <lineage>
        <taxon>Eukaryota</taxon>
        <taxon>Viridiplantae</taxon>
        <taxon>Streptophyta</taxon>
        <taxon>Embryophyta</taxon>
        <taxon>Tracheophyta</taxon>
        <taxon>Spermatophyta</taxon>
        <taxon>Magnoliopsida</taxon>
        <taxon>Liliopsida</taxon>
        <taxon>Zingiberales</taxon>
        <taxon>Cannaceae</taxon>
        <taxon>Canna</taxon>
    </lineage>
</organism>
<dbReference type="NCBIfam" id="TIGR00756">
    <property type="entry name" value="PPR"/>
    <property type="match status" value="2"/>
</dbReference>
<evidence type="ECO:0000256" key="3">
    <source>
        <dbReference type="SAM" id="MobiDB-lite"/>
    </source>
</evidence>
<proteinExistence type="predicted"/>